<keyword evidence="4 6" id="KW-1133">Transmembrane helix</keyword>
<dbReference type="GO" id="GO:0016020">
    <property type="term" value="C:membrane"/>
    <property type="evidence" value="ECO:0007669"/>
    <property type="project" value="UniProtKB-SubCell"/>
</dbReference>
<feature type="transmembrane region" description="Helical" evidence="6">
    <location>
        <begin position="202"/>
        <end position="222"/>
    </location>
</feature>
<evidence type="ECO:0000256" key="3">
    <source>
        <dbReference type="ARBA" id="ARBA00022692"/>
    </source>
</evidence>
<dbReference type="InterPro" id="IPR012506">
    <property type="entry name" value="TMEM86B-like"/>
</dbReference>
<comment type="caution">
    <text evidence="7">The sequence shown here is derived from an EMBL/GenBank/DDBJ whole genome shotgun (WGS) entry which is preliminary data.</text>
</comment>
<feature type="transmembrane region" description="Helical" evidence="6">
    <location>
        <begin position="148"/>
        <end position="178"/>
    </location>
</feature>
<dbReference type="AlphaFoldDB" id="A0A506U1D0"/>
<accession>A0A506U1D0</accession>
<dbReference type="RefSeq" id="WP_141167342.1">
    <property type="nucleotide sequence ID" value="NZ_VHLH01000022.1"/>
</dbReference>
<evidence type="ECO:0000256" key="4">
    <source>
        <dbReference type="ARBA" id="ARBA00022989"/>
    </source>
</evidence>
<evidence type="ECO:0000256" key="1">
    <source>
        <dbReference type="ARBA" id="ARBA00004141"/>
    </source>
</evidence>
<reference evidence="7 8" key="1">
    <citation type="submission" date="2019-06" db="EMBL/GenBank/DDBJ databases">
        <authorList>
            <person name="Li M."/>
        </authorList>
    </citation>
    <scope>NUCLEOTIDE SEQUENCE [LARGE SCALE GENOMIC DNA]</scope>
    <source>
        <strain evidence="7 8">BGMRC6574</strain>
    </source>
</reference>
<proteinExistence type="inferred from homology"/>
<feature type="transmembrane region" description="Helical" evidence="6">
    <location>
        <begin position="47"/>
        <end position="72"/>
    </location>
</feature>
<name>A0A506U1D0_9HYPH</name>
<evidence type="ECO:0000256" key="5">
    <source>
        <dbReference type="ARBA" id="ARBA00023136"/>
    </source>
</evidence>
<evidence type="ECO:0000313" key="7">
    <source>
        <dbReference type="EMBL" id="TPW27308.1"/>
    </source>
</evidence>
<keyword evidence="3 6" id="KW-0812">Transmembrane</keyword>
<evidence type="ECO:0008006" key="9">
    <source>
        <dbReference type="Google" id="ProtNLM"/>
    </source>
</evidence>
<evidence type="ECO:0000256" key="2">
    <source>
        <dbReference type="ARBA" id="ARBA00007375"/>
    </source>
</evidence>
<dbReference type="EMBL" id="VHLH01000022">
    <property type="protein sequence ID" value="TPW27308.1"/>
    <property type="molecule type" value="Genomic_DNA"/>
</dbReference>
<sequence length="223" mass="23181">MSTLLAGGLTSPVLATFVFMLATLCLALVALGGPTSARKTGIVVLPYALLAIMIVLADGPSVLLVALAFSGLGEMLLVQQQVTASLLALGAFLAARVVYAVVFTVAGTPGMLLEGWRLATAIVLALATVLVFVRICRRRTALNIPEAIYGLVLVAMVATAGMVTPPTVMGGALILAAADLSHALHRYFVKRDSSVGLAQTRVIWLARFAGQVVIVFVALGLIR</sequence>
<comment type="similarity">
    <text evidence="2">Belongs to the TMEM86 family.</text>
</comment>
<evidence type="ECO:0000313" key="8">
    <source>
        <dbReference type="Proteomes" id="UP000320314"/>
    </source>
</evidence>
<comment type="subcellular location">
    <subcellularLocation>
        <location evidence="1">Membrane</location>
        <topology evidence="1">Multi-pass membrane protein</topology>
    </subcellularLocation>
</comment>
<gene>
    <name evidence="7" type="ORF">FJU11_12205</name>
</gene>
<dbReference type="Proteomes" id="UP000320314">
    <property type="component" value="Unassembled WGS sequence"/>
</dbReference>
<keyword evidence="5 6" id="KW-0472">Membrane</keyword>
<dbReference type="Pfam" id="PF07947">
    <property type="entry name" value="YhhN"/>
    <property type="match status" value="1"/>
</dbReference>
<organism evidence="7 8">
    <name type="scientific">Pararhizobium mangrovi</name>
    <dbReference type="NCBI Taxonomy" id="2590452"/>
    <lineage>
        <taxon>Bacteria</taxon>
        <taxon>Pseudomonadati</taxon>
        <taxon>Pseudomonadota</taxon>
        <taxon>Alphaproteobacteria</taxon>
        <taxon>Hyphomicrobiales</taxon>
        <taxon>Rhizobiaceae</taxon>
        <taxon>Rhizobium/Agrobacterium group</taxon>
        <taxon>Pararhizobium</taxon>
    </lineage>
</organism>
<feature type="transmembrane region" description="Helical" evidence="6">
    <location>
        <begin position="118"/>
        <end position="136"/>
    </location>
</feature>
<evidence type="ECO:0000256" key="6">
    <source>
        <dbReference type="SAM" id="Phobius"/>
    </source>
</evidence>
<feature type="transmembrane region" description="Helical" evidence="6">
    <location>
        <begin position="84"/>
        <end position="106"/>
    </location>
</feature>
<keyword evidence="8" id="KW-1185">Reference proteome</keyword>
<protein>
    <recommendedName>
        <fullName evidence="9">Lysoplasmalogenase</fullName>
    </recommendedName>
</protein>